<dbReference type="EMBL" id="JADKYY010000001">
    <property type="protein sequence ID" value="MBF5026221.1"/>
    <property type="molecule type" value="Genomic_DNA"/>
</dbReference>
<feature type="domain" description="DUF306" evidence="2">
    <location>
        <begin position="35"/>
        <end position="124"/>
    </location>
</feature>
<evidence type="ECO:0000256" key="1">
    <source>
        <dbReference type="SAM" id="SignalP"/>
    </source>
</evidence>
<dbReference type="Pfam" id="PF03724">
    <property type="entry name" value="META"/>
    <property type="match status" value="1"/>
</dbReference>
<evidence type="ECO:0000313" key="4">
    <source>
        <dbReference type="Proteomes" id="UP000694480"/>
    </source>
</evidence>
<dbReference type="RefSeq" id="WP_194738157.1">
    <property type="nucleotide sequence ID" value="NZ_JADKYY010000001.1"/>
</dbReference>
<keyword evidence="4" id="KW-1185">Reference proteome</keyword>
<keyword evidence="1" id="KW-0732">Signal</keyword>
<gene>
    <name evidence="3" type="ORF">IC612_00215</name>
</gene>
<name>A0A930YU04_9FLAO</name>
<dbReference type="InterPro" id="IPR005184">
    <property type="entry name" value="DUF306_Meta_HslJ"/>
</dbReference>
<evidence type="ECO:0000259" key="2">
    <source>
        <dbReference type="Pfam" id="PF03724"/>
    </source>
</evidence>
<reference evidence="3" key="1">
    <citation type="submission" date="2020-11" db="EMBL/GenBank/DDBJ databases">
        <title>Genome seq and assembly of Planobacterium sp.</title>
        <authorList>
            <person name="Chhetri G."/>
        </authorList>
    </citation>
    <scope>NUCLEOTIDE SEQUENCE</scope>
    <source>
        <strain evidence="3">GCR5</strain>
    </source>
</reference>
<dbReference type="Gene3D" id="2.40.128.270">
    <property type="match status" value="1"/>
</dbReference>
<dbReference type="InterPro" id="IPR053147">
    <property type="entry name" value="Hsp_HslJ-like"/>
</dbReference>
<dbReference type="AlphaFoldDB" id="A0A930YU04"/>
<sequence>MKKVLLFALLFVLVVSCNVLPSGSKVGSKQVAISSTQWQLADQVKGKTPTLILEQDRISGNAGCNNYFGTLSLNASNGGFSVTRIGSTKMACEDMMTETNFLQALSQVDTYVVNQGVLELYKGNLLLMKFNRFTP</sequence>
<accession>A0A930YU04</accession>
<dbReference type="PANTHER" id="PTHR35535">
    <property type="entry name" value="HEAT SHOCK PROTEIN HSLJ"/>
    <property type="match status" value="1"/>
</dbReference>
<protein>
    <submittedName>
        <fullName evidence="3">META domain-containing protein</fullName>
    </submittedName>
</protein>
<proteinExistence type="predicted"/>
<dbReference type="InterPro" id="IPR038670">
    <property type="entry name" value="HslJ-like_sf"/>
</dbReference>
<organism evidence="3 4">
    <name type="scientific">Planobacterium oryzisoli</name>
    <dbReference type="NCBI Taxonomy" id="2771435"/>
    <lineage>
        <taxon>Bacteria</taxon>
        <taxon>Pseudomonadati</taxon>
        <taxon>Bacteroidota</taxon>
        <taxon>Flavobacteriia</taxon>
        <taxon>Flavobacteriales</taxon>
        <taxon>Weeksellaceae</taxon>
        <taxon>Chryseobacterium group</taxon>
        <taxon>Chryseobacterium</taxon>
    </lineage>
</organism>
<feature type="chain" id="PRO_5037229403" evidence="1">
    <location>
        <begin position="22"/>
        <end position="135"/>
    </location>
</feature>
<feature type="signal peptide" evidence="1">
    <location>
        <begin position="1"/>
        <end position="21"/>
    </location>
</feature>
<comment type="caution">
    <text evidence="3">The sequence shown here is derived from an EMBL/GenBank/DDBJ whole genome shotgun (WGS) entry which is preliminary data.</text>
</comment>
<dbReference type="PANTHER" id="PTHR35535:SF1">
    <property type="entry name" value="HEAT SHOCK PROTEIN HSLJ"/>
    <property type="match status" value="1"/>
</dbReference>
<dbReference type="Proteomes" id="UP000694480">
    <property type="component" value="Unassembled WGS sequence"/>
</dbReference>
<evidence type="ECO:0000313" key="3">
    <source>
        <dbReference type="EMBL" id="MBF5026221.1"/>
    </source>
</evidence>
<dbReference type="PROSITE" id="PS51257">
    <property type="entry name" value="PROKAR_LIPOPROTEIN"/>
    <property type="match status" value="1"/>
</dbReference>